<keyword evidence="8 10" id="KW-0460">Magnesium</keyword>
<proteinExistence type="inferred from homology"/>
<dbReference type="NCBIfam" id="TIGR00174">
    <property type="entry name" value="miaA"/>
    <property type="match status" value="1"/>
</dbReference>
<dbReference type="PANTHER" id="PTHR11088">
    <property type="entry name" value="TRNA DIMETHYLALLYLTRANSFERASE"/>
    <property type="match status" value="1"/>
</dbReference>
<dbReference type="Gene3D" id="3.40.50.300">
    <property type="entry name" value="P-loop containing nucleotide triphosphate hydrolases"/>
    <property type="match status" value="1"/>
</dbReference>
<evidence type="ECO:0000256" key="7">
    <source>
        <dbReference type="ARBA" id="ARBA00022840"/>
    </source>
</evidence>
<evidence type="ECO:0000256" key="11">
    <source>
        <dbReference type="RuleBase" id="RU003783"/>
    </source>
</evidence>
<evidence type="ECO:0000256" key="13">
    <source>
        <dbReference type="RuleBase" id="RU003785"/>
    </source>
</evidence>
<gene>
    <name evidence="10 14" type="primary">miaA</name>
    <name evidence="14" type="ORF">D3H65_30445</name>
</gene>
<dbReference type="GO" id="GO:0005524">
    <property type="term" value="F:ATP binding"/>
    <property type="evidence" value="ECO:0007669"/>
    <property type="project" value="UniProtKB-UniRule"/>
</dbReference>
<feature type="binding site" evidence="10">
    <location>
        <begin position="10"/>
        <end position="17"/>
    </location>
    <ligand>
        <name>ATP</name>
        <dbReference type="ChEBI" id="CHEBI:30616"/>
    </ligand>
</feature>
<evidence type="ECO:0000256" key="9">
    <source>
        <dbReference type="ARBA" id="ARBA00049563"/>
    </source>
</evidence>
<name>A0A3B7MU50_9BACT</name>
<feature type="binding site" evidence="10">
    <location>
        <begin position="12"/>
        <end position="17"/>
    </location>
    <ligand>
        <name>substrate</name>
    </ligand>
</feature>
<evidence type="ECO:0000256" key="3">
    <source>
        <dbReference type="ARBA" id="ARBA00005842"/>
    </source>
</evidence>
<evidence type="ECO:0000256" key="2">
    <source>
        <dbReference type="ARBA" id="ARBA00003213"/>
    </source>
</evidence>
<comment type="function">
    <text evidence="2 10 12">Catalyzes the transfer of a dimethylallyl group onto the adenine at position 37 in tRNAs that read codons beginning with uridine, leading to the formation of N6-(dimethylallyl)adenosine (i(6)A).</text>
</comment>
<dbReference type="AlphaFoldDB" id="A0A3B7MU50"/>
<evidence type="ECO:0000313" key="14">
    <source>
        <dbReference type="EMBL" id="AXY78052.1"/>
    </source>
</evidence>
<feature type="region of interest" description="Interaction with substrate tRNA" evidence="10">
    <location>
        <begin position="35"/>
        <end position="38"/>
    </location>
</feature>
<dbReference type="HAMAP" id="MF_00185">
    <property type="entry name" value="IPP_trans"/>
    <property type="match status" value="1"/>
</dbReference>
<keyword evidence="5 10" id="KW-0819">tRNA processing</keyword>
<dbReference type="OrthoDB" id="9776390at2"/>
<evidence type="ECO:0000313" key="15">
    <source>
        <dbReference type="Proteomes" id="UP000263900"/>
    </source>
</evidence>
<evidence type="ECO:0000256" key="12">
    <source>
        <dbReference type="RuleBase" id="RU003784"/>
    </source>
</evidence>
<dbReference type="Proteomes" id="UP000263900">
    <property type="component" value="Chromosome"/>
</dbReference>
<reference evidence="14 15" key="1">
    <citation type="submission" date="2018-09" db="EMBL/GenBank/DDBJ databases">
        <title>Genome sequencing of strain 6GH32-13.</title>
        <authorList>
            <person name="Weon H.-Y."/>
            <person name="Heo J."/>
            <person name="Kwon S.-W."/>
        </authorList>
    </citation>
    <scope>NUCLEOTIDE SEQUENCE [LARGE SCALE GENOMIC DNA]</scope>
    <source>
        <strain evidence="14 15">5GH32-13</strain>
    </source>
</reference>
<organism evidence="14 15">
    <name type="scientific">Paraflavitalea soli</name>
    <dbReference type="NCBI Taxonomy" id="2315862"/>
    <lineage>
        <taxon>Bacteria</taxon>
        <taxon>Pseudomonadati</taxon>
        <taxon>Bacteroidota</taxon>
        <taxon>Chitinophagia</taxon>
        <taxon>Chitinophagales</taxon>
        <taxon>Chitinophagaceae</taxon>
        <taxon>Paraflavitalea</taxon>
    </lineage>
</organism>
<dbReference type="SUPFAM" id="SSF52540">
    <property type="entry name" value="P-loop containing nucleoside triphosphate hydrolases"/>
    <property type="match status" value="2"/>
</dbReference>
<evidence type="ECO:0000256" key="6">
    <source>
        <dbReference type="ARBA" id="ARBA00022741"/>
    </source>
</evidence>
<dbReference type="Pfam" id="PF01715">
    <property type="entry name" value="IPPT"/>
    <property type="match status" value="1"/>
</dbReference>
<evidence type="ECO:0000256" key="1">
    <source>
        <dbReference type="ARBA" id="ARBA00001946"/>
    </source>
</evidence>
<dbReference type="GO" id="GO:0052381">
    <property type="term" value="F:tRNA dimethylallyltransferase activity"/>
    <property type="evidence" value="ECO:0007669"/>
    <property type="project" value="UniProtKB-UniRule"/>
</dbReference>
<evidence type="ECO:0000256" key="4">
    <source>
        <dbReference type="ARBA" id="ARBA00022679"/>
    </source>
</evidence>
<dbReference type="InterPro" id="IPR018022">
    <property type="entry name" value="IPT"/>
</dbReference>
<dbReference type="PANTHER" id="PTHR11088:SF60">
    <property type="entry name" value="TRNA DIMETHYLALLYLTRANSFERASE"/>
    <property type="match status" value="1"/>
</dbReference>
<keyword evidence="6 10" id="KW-0547">Nucleotide-binding</keyword>
<dbReference type="InterPro" id="IPR039657">
    <property type="entry name" value="Dimethylallyltransferase"/>
</dbReference>
<evidence type="ECO:0000256" key="8">
    <source>
        <dbReference type="ARBA" id="ARBA00022842"/>
    </source>
</evidence>
<comment type="catalytic activity">
    <reaction evidence="9 10 11">
        <text>adenosine(37) in tRNA + dimethylallyl diphosphate = N(6)-dimethylallyladenosine(37) in tRNA + diphosphate</text>
        <dbReference type="Rhea" id="RHEA:26482"/>
        <dbReference type="Rhea" id="RHEA-COMP:10162"/>
        <dbReference type="Rhea" id="RHEA-COMP:10375"/>
        <dbReference type="ChEBI" id="CHEBI:33019"/>
        <dbReference type="ChEBI" id="CHEBI:57623"/>
        <dbReference type="ChEBI" id="CHEBI:74411"/>
        <dbReference type="ChEBI" id="CHEBI:74415"/>
        <dbReference type="EC" id="2.5.1.75"/>
    </reaction>
</comment>
<comment type="caution">
    <text evidence="10">Lacks conserved residue(s) required for the propagation of feature annotation.</text>
</comment>
<dbReference type="KEGG" id="pseg:D3H65_30445"/>
<sequence>MQHTCIVIVGPTAVGKTALAIRMAEHFNTAIISADSRQCYREMTIGVAKPSVEELARVHHYFINSHSIHQEVNAALFEQYALQSVNYLYGQRAVAVMTGGTGLYVKAFCEGLDDIPPVSLEVRERITKEFQQQGLAWLQQEVAEQDPLYYSTGEIQNPHRLLRALEVKLVTGQSIRTFQQGKKAIRPFRIVKIGLELPKEDLHRNINQRVENMMQEGLLEEVQSLLPWRHLNALQTVGYNELFQYLDGNCTLPEAVEAIKTNTRHYAKRQMTWFRKSIDIQWFSPTNDAAILDYCQSVMAGA</sequence>
<dbReference type="GO" id="GO:0006400">
    <property type="term" value="P:tRNA modification"/>
    <property type="evidence" value="ECO:0007669"/>
    <property type="project" value="TreeGrafter"/>
</dbReference>
<dbReference type="EMBL" id="CP032157">
    <property type="protein sequence ID" value="AXY78052.1"/>
    <property type="molecule type" value="Genomic_DNA"/>
</dbReference>
<protein>
    <recommendedName>
        <fullName evidence="10">tRNA dimethylallyltransferase</fullName>
        <ecNumber evidence="10">2.5.1.75</ecNumber>
    </recommendedName>
    <alternativeName>
        <fullName evidence="10">Dimethylallyl diphosphate:tRNA dimethylallyltransferase</fullName>
        <shortName evidence="10">DMAPP:tRNA dimethylallyltransferase</shortName>
        <shortName evidence="10">DMATase</shortName>
    </alternativeName>
    <alternativeName>
        <fullName evidence="10">Isopentenyl-diphosphate:tRNA isopentenyltransferase</fullName>
        <shortName evidence="10">IPP transferase</shortName>
        <shortName evidence="10">IPPT</shortName>
        <shortName evidence="10">IPTase</shortName>
    </alternativeName>
</protein>
<evidence type="ECO:0000256" key="10">
    <source>
        <dbReference type="HAMAP-Rule" id="MF_00185"/>
    </source>
</evidence>
<feature type="site" description="Interaction with substrate tRNA" evidence="10">
    <location>
        <position position="123"/>
    </location>
</feature>
<comment type="cofactor">
    <cofactor evidence="1 10">
        <name>Mg(2+)</name>
        <dbReference type="ChEBI" id="CHEBI:18420"/>
    </cofactor>
</comment>
<keyword evidence="15" id="KW-1185">Reference proteome</keyword>
<dbReference type="RefSeq" id="WP_119053925.1">
    <property type="nucleotide sequence ID" value="NZ_CP032157.1"/>
</dbReference>
<keyword evidence="7 10" id="KW-0067">ATP-binding</keyword>
<evidence type="ECO:0000256" key="5">
    <source>
        <dbReference type="ARBA" id="ARBA00022694"/>
    </source>
</evidence>
<comment type="similarity">
    <text evidence="3 10 13">Belongs to the IPP transferase family.</text>
</comment>
<accession>A0A3B7MU50</accession>
<comment type="subunit">
    <text evidence="10">Monomer.</text>
</comment>
<dbReference type="EC" id="2.5.1.75" evidence="10"/>
<dbReference type="InterPro" id="IPR027417">
    <property type="entry name" value="P-loop_NTPase"/>
</dbReference>
<feature type="site" description="Interaction with substrate tRNA" evidence="10">
    <location>
        <position position="101"/>
    </location>
</feature>
<dbReference type="Gene3D" id="1.10.20.140">
    <property type="match status" value="1"/>
</dbReference>
<keyword evidence="4 10" id="KW-0808">Transferase</keyword>